<evidence type="ECO:0000313" key="3">
    <source>
        <dbReference type="RefSeq" id="XP_002731764.2"/>
    </source>
</evidence>
<feature type="compositionally biased region" description="Low complexity" evidence="1">
    <location>
        <begin position="719"/>
        <end position="751"/>
    </location>
</feature>
<keyword evidence="2" id="KW-1185">Reference proteome</keyword>
<feature type="compositionally biased region" description="Low complexity" evidence="1">
    <location>
        <begin position="972"/>
        <end position="984"/>
    </location>
</feature>
<dbReference type="InterPro" id="IPR027968">
    <property type="entry name" value="JHY"/>
</dbReference>
<feature type="compositionally biased region" description="Basic and acidic residues" evidence="1">
    <location>
        <begin position="364"/>
        <end position="374"/>
    </location>
</feature>
<organism evidence="2 3">
    <name type="scientific">Saccoglossus kowalevskii</name>
    <name type="common">Acorn worm</name>
    <dbReference type="NCBI Taxonomy" id="10224"/>
    <lineage>
        <taxon>Eukaryota</taxon>
        <taxon>Metazoa</taxon>
        <taxon>Hemichordata</taxon>
        <taxon>Enteropneusta</taxon>
        <taxon>Harrimaniidae</taxon>
        <taxon>Saccoglossus</taxon>
    </lineage>
</organism>
<proteinExistence type="predicted"/>
<feature type="compositionally biased region" description="Basic and acidic residues" evidence="1">
    <location>
        <begin position="799"/>
        <end position="822"/>
    </location>
</feature>
<evidence type="ECO:0000256" key="1">
    <source>
        <dbReference type="SAM" id="MobiDB-lite"/>
    </source>
</evidence>
<dbReference type="Pfam" id="PF15261">
    <property type="entry name" value="JHY"/>
    <property type="match status" value="1"/>
</dbReference>
<feature type="compositionally biased region" description="Low complexity" evidence="1">
    <location>
        <begin position="825"/>
        <end position="842"/>
    </location>
</feature>
<name>A0ABM0GKB8_SACKO</name>
<feature type="compositionally biased region" description="Low complexity" evidence="1">
    <location>
        <begin position="559"/>
        <end position="569"/>
    </location>
</feature>
<feature type="compositionally biased region" description="Acidic residues" evidence="1">
    <location>
        <begin position="238"/>
        <end position="247"/>
    </location>
</feature>
<dbReference type="PANTHER" id="PTHR14726">
    <property type="entry name" value="JHY PROTEIN HOMOLOG"/>
    <property type="match status" value="1"/>
</dbReference>
<feature type="compositionally biased region" description="Polar residues" evidence="1">
    <location>
        <begin position="1285"/>
        <end position="1299"/>
    </location>
</feature>
<feature type="compositionally biased region" description="Basic and acidic residues" evidence="1">
    <location>
        <begin position="385"/>
        <end position="394"/>
    </location>
</feature>
<feature type="region of interest" description="Disordered" evidence="1">
    <location>
        <begin position="261"/>
        <end position="1031"/>
    </location>
</feature>
<gene>
    <name evidence="3" type="primary">LOC100370149</name>
</gene>
<feature type="compositionally biased region" description="Acidic residues" evidence="1">
    <location>
        <begin position="281"/>
        <end position="293"/>
    </location>
</feature>
<feature type="compositionally biased region" description="Polar residues" evidence="1">
    <location>
        <begin position="873"/>
        <end position="882"/>
    </location>
</feature>
<dbReference type="RefSeq" id="XP_002731764.2">
    <property type="nucleotide sequence ID" value="XM_002731718.2"/>
</dbReference>
<feature type="compositionally biased region" description="Gly residues" evidence="1">
    <location>
        <begin position="1124"/>
        <end position="1133"/>
    </location>
</feature>
<feature type="region of interest" description="Disordered" evidence="1">
    <location>
        <begin position="1108"/>
        <end position="1135"/>
    </location>
</feature>
<feature type="compositionally biased region" description="Basic and acidic residues" evidence="1">
    <location>
        <begin position="261"/>
        <end position="280"/>
    </location>
</feature>
<feature type="compositionally biased region" description="Low complexity" evidence="1">
    <location>
        <begin position="153"/>
        <end position="164"/>
    </location>
</feature>
<feature type="compositionally biased region" description="Polar residues" evidence="1">
    <location>
        <begin position="496"/>
        <end position="509"/>
    </location>
</feature>
<feature type="compositionally biased region" description="Polar residues" evidence="1">
    <location>
        <begin position="70"/>
        <end position="88"/>
    </location>
</feature>
<feature type="compositionally biased region" description="Low complexity" evidence="1">
    <location>
        <begin position="94"/>
        <end position="107"/>
    </location>
</feature>
<feature type="region of interest" description="Disordered" evidence="1">
    <location>
        <begin position="1214"/>
        <end position="1314"/>
    </location>
</feature>
<dbReference type="Proteomes" id="UP000694865">
    <property type="component" value="Unplaced"/>
</dbReference>
<feature type="compositionally biased region" description="Low complexity" evidence="1">
    <location>
        <begin position="766"/>
        <end position="784"/>
    </location>
</feature>
<feature type="compositionally biased region" description="Acidic residues" evidence="1">
    <location>
        <begin position="409"/>
        <end position="420"/>
    </location>
</feature>
<accession>A0ABM0GKB8</accession>
<dbReference type="GeneID" id="100370149"/>
<reference evidence="3" key="1">
    <citation type="submission" date="2025-08" db="UniProtKB">
        <authorList>
            <consortium name="RefSeq"/>
        </authorList>
    </citation>
    <scope>IDENTIFICATION</scope>
    <source>
        <tissue evidence="3">Testes</tissue>
    </source>
</reference>
<feature type="compositionally biased region" description="Acidic residues" evidence="1">
    <location>
        <begin position="213"/>
        <end position="225"/>
    </location>
</feature>
<feature type="region of interest" description="Disordered" evidence="1">
    <location>
        <begin position="1152"/>
        <end position="1193"/>
    </location>
</feature>
<sequence>MLQDSLDVSLDRYDGFEYPGIPRDSLDDNYRITNNIDSQKLEMGPPSMETRNPLENYDFQNAPEDDDPYRQQQIQLGGGSMRSQPSSANRRVRSGNSRISSSHSQHPPRIPSAKSTGHYGSPGSRHGSAGRPGSNGSRDKNPRSHSGSRHSSRNNSGGRLSSGNQRQLRSRGNNERYPSAGSRRGEIPNQETFPSYGYPQDIDQSYVPPQQLGDDDDDDGGEDEEYRNPITSSHDDGNESDTLDAEEQYQRQLKERVEKSLLDIRRIEDEEKENMAKDYVDSLDGDNANDPDIDTGMLVDSLDTGARYQKDEEEEERFVVQPTPQKVHRDDQDSDPEDDFFLAPGKRASARAQPRHGSSTQPRSADDLDKRQSYIREQNQQKLLKYGEHHKTDDPSLNDPAADVQVEYISEESDEEEEHFVDEKGSPIDNRGQSLHISHLGSATSLSLSERKRQFVLKSRPPRPPSHPNSGEPSRRKVSGARNVTPEGAGVARKGSSGTQTQNAVRQQAPTPPQDKYPAFQQQDHNQTQEEVYNPKPLSQPHLQQQGRQVFPSQRQNETGMQTQTQQHYQPPPEQMNQSQQSPPGPLQSSPQQQVQQMPPHQLSQQTPQHQIQHMPQQQVMQQQMPQQQVMQQQMPQQHVMQQQMPQQQVMQQMPQQQMQQSPPQQNPQQVHQMSPQQQNPHQPLHQQPPQYFEHPQYQQYNEQPQPQPLAAYPNQSFQPQHQQVYQHPPPGSQFQQPYSQSNQQDPYYQNAQTSPLYHGYESASQQPMRRMPPQHQQYPQQPYHQDDSFLPQSQGMHQRRDSYDDPRYNQLQRQEEFEQGRSRPYYGQGQPPQQLQQIPAQEYGYYQNPIEDPHRHLQKPPDTGYDQYSEELPNNQGVMSNRSEENGRTQGRKRRPQKYQTTPPPAPNFIDMNKNVKRKPQQKSYKEMYQMKQRETPPLNPHQPLPSISRESSVDVNPEDMWAQRSKNLQKTKSSSGKQGSSKKSAKQPWTKQLVSEQRGAVPIRTQSETSLQSRKKIAPINPSPRTSAQKVNLDINVNIKRMDQAEENLDIDVSVTPRPEYPIYDNPYINPNMREPPPQNFGQPKFGVHNRNGSGATYTANSHMRTYSQDSQDAYPAPRYQDGGGGQGGYDGLSQQQFYEETPRLSYTHPLDGLNNPSHGVLPGIDKVGRSSRTSQEDGYLARLQKQKSPPQYKQYTLKDYRNLKSDIKMGGLGPDIETMQQRQDKVQRGKQYARDINTQNRRVLAQQKPRKLPRPGDGPEENDIHSKRHVAIEYSKKLRKPQTVNGQNTPHRNSSKNSERSPSKYSQLDEDMAKLEELQARHERERQEIDKLKQQVSAPS</sequence>
<feature type="compositionally biased region" description="Polar residues" evidence="1">
    <location>
        <begin position="541"/>
        <end position="558"/>
    </location>
</feature>
<feature type="region of interest" description="Disordered" evidence="1">
    <location>
        <begin position="1"/>
        <end position="249"/>
    </location>
</feature>
<feature type="compositionally biased region" description="Polar residues" evidence="1">
    <location>
        <begin position="431"/>
        <end position="448"/>
    </location>
</feature>
<protein>
    <submittedName>
        <fullName evidence="3">Chromatin modification-related protein eaf-1-like</fullName>
    </submittedName>
</protein>
<feature type="compositionally biased region" description="Basic and acidic residues" evidence="1">
    <location>
        <begin position="1265"/>
        <end position="1279"/>
    </location>
</feature>
<feature type="compositionally biased region" description="Low complexity" evidence="1">
    <location>
        <begin position="578"/>
        <end position="705"/>
    </location>
</feature>
<evidence type="ECO:0000313" key="2">
    <source>
        <dbReference type="Proteomes" id="UP000694865"/>
    </source>
</evidence>
<dbReference type="PANTHER" id="PTHR14726:SF1">
    <property type="entry name" value="JHY PROTEIN HOMOLOG"/>
    <property type="match status" value="1"/>
</dbReference>
<feature type="compositionally biased region" description="Polar residues" evidence="1">
    <location>
        <begin position="520"/>
        <end position="531"/>
    </location>
</feature>